<sequence>MTNDSSLATSTPKKPIIALDCDGVLLNFDATYAQIYEKTFGKQLSVVVPQAYRAETKYGVKLTDEEKSQFDEVWNEHGWRTMSMQDGALEACHLLHQAGYELVCVTAMSSNYSEHRLENFRLHGFPIDKIICTGYHKDNLCKNPKKQVIEDLHPVAFVDDLRRNFKDIQGVHTKLVFIDHERIDDPDRHETIYYDIKYPNLLAFVQDFLRTELHGNDILWSERPAHLLSLK</sequence>
<organism evidence="2 4">
    <name type="scientific">Adineta ricciae</name>
    <name type="common">Rotifer</name>
    <dbReference type="NCBI Taxonomy" id="249248"/>
    <lineage>
        <taxon>Eukaryota</taxon>
        <taxon>Metazoa</taxon>
        <taxon>Spiralia</taxon>
        <taxon>Gnathifera</taxon>
        <taxon>Rotifera</taxon>
        <taxon>Eurotatoria</taxon>
        <taxon>Bdelloidea</taxon>
        <taxon>Adinetida</taxon>
        <taxon>Adinetidae</taxon>
        <taxon>Adineta</taxon>
    </lineage>
</organism>
<evidence type="ECO:0000313" key="3">
    <source>
        <dbReference type="Proteomes" id="UP000663828"/>
    </source>
</evidence>
<dbReference type="InterPro" id="IPR036412">
    <property type="entry name" value="HAD-like_sf"/>
</dbReference>
<comment type="caution">
    <text evidence="2">The sequence shown here is derived from an EMBL/GenBank/DDBJ whole genome shotgun (WGS) entry which is preliminary data.</text>
</comment>
<dbReference type="SUPFAM" id="SSF56784">
    <property type="entry name" value="HAD-like"/>
    <property type="match status" value="1"/>
</dbReference>
<dbReference type="Gene3D" id="3.40.50.1000">
    <property type="entry name" value="HAD superfamily/HAD-like"/>
    <property type="match status" value="1"/>
</dbReference>
<dbReference type="InterPro" id="IPR023214">
    <property type="entry name" value="HAD_sf"/>
</dbReference>
<proteinExistence type="predicted"/>
<dbReference type="AlphaFoldDB" id="A0A815Q7V2"/>
<keyword evidence="3" id="KW-1185">Reference proteome</keyword>
<accession>A0A815Q7V2</accession>
<gene>
    <name evidence="2" type="ORF">EDS130_LOCUS40015</name>
    <name evidence="1" type="ORF">XAT740_LOCUS17928</name>
</gene>
<evidence type="ECO:0000313" key="2">
    <source>
        <dbReference type="EMBL" id="CAF1458849.1"/>
    </source>
</evidence>
<dbReference type="EMBL" id="CAJNOR010001182">
    <property type="protein sequence ID" value="CAF1092752.1"/>
    <property type="molecule type" value="Genomic_DNA"/>
</dbReference>
<protein>
    <submittedName>
        <fullName evidence="2">Uncharacterized protein</fullName>
    </submittedName>
</protein>
<dbReference type="Proteomes" id="UP000663852">
    <property type="component" value="Unassembled WGS sequence"/>
</dbReference>
<name>A0A815Q7V2_ADIRI</name>
<dbReference type="Proteomes" id="UP000663828">
    <property type="component" value="Unassembled WGS sequence"/>
</dbReference>
<dbReference type="OrthoDB" id="9971462at2759"/>
<reference evidence="2" key="1">
    <citation type="submission" date="2021-02" db="EMBL/GenBank/DDBJ databases">
        <authorList>
            <person name="Nowell W R."/>
        </authorList>
    </citation>
    <scope>NUCLEOTIDE SEQUENCE</scope>
</reference>
<dbReference type="EMBL" id="CAJNOJ010000467">
    <property type="protein sequence ID" value="CAF1458849.1"/>
    <property type="molecule type" value="Genomic_DNA"/>
</dbReference>
<evidence type="ECO:0000313" key="4">
    <source>
        <dbReference type="Proteomes" id="UP000663852"/>
    </source>
</evidence>
<evidence type="ECO:0000313" key="1">
    <source>
        <dbReference type="EMBL" id="CAF1092752.1"/>
    </source>
</evidence>